<evidence type="ECO:0000256" key="1">
    <source>
        <dbReference type="SAM" id="MobiDB-lite"/>
    </source>
</evidence>
<proteinExistence type="predicted"/>
<evidence type="ECO:0000313" key="3">
    <source>
        <dbReference type="Proteomes" id="UP000223968"/>
    </source>
</evidence>
<accession>A0A2B7XQN8</accession>
<name>A0A2B7XQN8_9EURO</name>
<sequence>MPPRKEPKAFLQGAHAKGSGRSRQGINGNRVAGTLSDRTKVNYRKAYELFEALCELRGKRDPVKWAYDMETLKDVVHEVTWKIDGRHGEEAPSENSVKIAWRISLP</sequence>
<keyword evidence="3" id="KW-1185">Reference proteome</keyword>
<dbReference type="Proteomes" id="UP000223968">
    <property type="component" value="Unassembled WGS sequence"/>
</dbReference>
<organism evidence="2 3">
    <name type="scientific">Helicocarpus griseus UAMH5409</name>
    <dbReference type="NCBI Taxonomy" id="1447875"/>
    <lineage>
        <taxon>Eukaryota</taxon>
        <taxon>Fungi</taxon>
        <taxon>Dikarya</taxon>
        <taxon>Ascomycota</taxon>
        <taxon>Pezizomycotina</taxon>
        <taxon>Eurotiomycetes</taxon>
        <taxon>Eurotiomycetidae</taxon>
        <taxon>Onygenales</taxon>
        <taxon>Ajellomycetaceae</taxon>
        <taxon>Helicocarpus</taxon>
    </lineage>
</organism>
<feature type="region of interest" description="Disordered" evidence="1">
    <location>
        <begin position="1"/>
        <end position="33"/>
    </location>
</feature>
<dbReference type="AlphaFoldDB" id="A0A2B7XQN8"/>
<reference evidence="2 3" key="1">
    <citation type="submission" date="2017-10" db="EMBL/GenBank/DDBJ databases">
        <title>Comparative genomics in systemic dimorphic fungi from Ajellomycetaceae.</title>
        <authorList>
            <person name="Munoz J.F."/>
            <person name="Mcewen J.G."/>
            <person name="Clay O.K."/>
            <person name="Cuomo C.A."/>
        </authorList>
    </citation>
    <scope>NUCLEOTIDE SEQUENCE [LARGE SCALE GENOMIC DNA]</scope>
    <source>
        <strain evidence="2 3">UAMH5409</strain>
    </source>
</reference>
<dbReference type="EMBL" id="PDNB01000075">
    <property type="protein sequence ID" value="PGH11269.1"/>
    <property type="molecule type" value="Genomic_DNA"/>
</dbReference>
<gene>
    <name evidence="2" type="ORF">AJ79_05004</name>
</gene>
<evidence type="ECO:0000313" key="2">
    <source>
        <dbReference type="EMBL" id="PGH11269.1"/>
    </source>
</evidence>
<comment type="caution">
    <text evidence="2">The sequence shown here is derived from an EMBL/GenBank/DDBJ whole genome shotgun (WGS) entry which is preliminary data.</text>
</comment>
<protein>
    <submittedName>
        <fullName evidence="2">Uncharacterized protein</fullName>
    </submittedName>
</protein>